<name>A0ABY9CA95_VITVI</name>
<evidence type="ECO:0000313" key="2">
    <source>
        <dbReference type="EMBL" id="WJZ91673.1"/>
    </source>
</evidence>
<evidence type="ECO:0000313" key="3">
    <source>
        <dbReference type="Proteomes" id="UP001227230"/>
    </source>
</evidence>
<dbReference type="Pfam" id="PF03959">
    <property type="entry name" value="FSH1"/>
    <property type="match status" value="1"/>
</dbReference>
<protein>
    <recommendedName>
        <fullName evidence="1">Serine hydrolase domain-containing protein</fullName>
    </recommendedName>
</protein>
<dbReference type="InterPro" id="IPR029058">
    <property type="entry name" value="AB_hydrolase_fold"/>
</dbReference>
<dbReference type="PANTHER" id="PTHR22778:SF52">
    <property type="entry name" value="SERINE HYDROLASE FSH DOMAIN-CONTAINING PROTEIN"/>
    <property type="match status" value="1"/>
</dbReference>
<keyword evidence="3" id="KW-1185">Reference proteome</keyword>
<dbReference type="Gene3D" id="3.40.30.10">
    <property type="entry name" value="Glutaredoxin"/>
    <property type="match status" value="1"/>
</dbReference>
<sequence length="210" mass="22881">MHQALPYWTWVPTTGGGSSVGLSIATIEPSDGPMNPGVGIKYVTCVTKIVPENAVIVFGRRECCMCHVVMGLLLGLGVNPTVFEVDEEDEVVVVNELSRVIVGEDAEEGWTAATAPFSIEPPVVEAPSEDDTQVESIPNAFSPPIPCPSLHFIGETDVLKQEGTALLESFVDPVVIHHPEGHTVPRLDEKAQETVLQFIRKIWNISWQEE</sequence>
<dbReference type="Proteomes" id="UP001227230">
    <property type="component" value="Chromosome 7"/>
</dbReference>
<accession>A0ABY9CA95</accession>
<gene>
    <name evidence="2" type="ORF">VitviT2T_010723</name>
</gene>
<evidence type="ECO:0000259" key="1">
    <source>
        <dbReference type="Pfam" id="PF03959"/>
    </source>
</evidence>
<feature type="domain" description="Serine hydrolase" evidence="1">
    <location>
        <begin position="137"/>
        <end position="192"/>
    </location>
</feature>
<dbReference type="InterPro" id="IPR036249">
    <property type="entry name" value="Thioredoxin-like_sf"/>
</dbReference>
<dbReference type="PANTHER" id="PTHR22778">
    <property type="entry name" value="OVARIAN CANCER GENE-2 PROTEIN-RELATED"/>
    <property type="match status" value="1"/>
</dbReference>
<dbReference type="InterPro" id="IPR005645">
    <property type="entry name" value="FSH-like_dom"/>
</dbReference>
<organism evidence="2 3">
    <name type="scientific">Vitis vinifera</name>
    <name type="common">Grape</name>
    <dbReference type="NCBI Taxonomy" id="29760"/>
    <lineage>
        <taxon>Eukaryota</taxon>
        <taxon>Viridiplantae</taxon>
        <taxon>Streptophyta</taxon>
        <taxon>Embryophyta</taxon>
        <taxon>Tracheophyta</taxon>
        <taxon>Spermatophyta</taxon>
        <taxon>Magnoliopsida</taxon>
        <taxon>eudicotyledons</taxon>
        <taxon>Gunneridae</taxon>
        <taxon>Pentapetalae</taxon>
        <taxon>rosids</taxon>
        <taxon>Vitales</taxon>
        <taxon>Vitaceae</taxon>
        <taxon>Viteae</taxon>
        <taxon>Vitis</taxon>
    </lineage>
</organism>
<dbReference type="SUPFAM" id="SSF52833">
    <property type="entry name" value="Thioredoxin-like"/>
    <property type="match status" value="1"/>
</dbReference>
<reference evidence="2 3" key="1">
    <citation type="journal article" date="2023" name="Hortic Res">
        <title>The complete reference genome for grapevine (Vitis vinifera L.) genetics and breeding.</title>
        <authorList>
            <person name="Shi X."/>
            <person name="Cao S."/>
            <person name="Wang X."/>
            <person name="Huang S."/>
            <person name="Wang Y."/>
            <person name="Liu Z."/>
            <person name="Liu W."/>
            <person name="Leng X."/>
            <person name="Peng Y."/>
            <person name="Wang N."/>
            <person name="Wang Y."/>
            <person name="Ma Z."/>
            <person name="Xu X."/>
            <person name="Zhang F."/>
            <person name="Xue H."/>
            <person name="Zhong H."/>
            <person name="Wang Y."/>
            <person name="Zhang K."/>
            <person name="Velt A."/>
            <person name="Avia K."/>
            <person name="Holtgrawe D."/>
            <person name="Grimplet J."/>
            <person name="Matus J.T."/>
            <person name="Ware D."/>
            <person name="Wu X."/>
            <person name="Wang H."/>
            <person name="Liu C."/>
            <person name="Fang Y."/>
            <person name="Rustenholz C."/>
            <person name="Cheng Z."/>
            <person name="Xiao H."/>
            <person name="Zhou Y."/>
        </authorList>
    </citation>
    <scope>NUCLEOTIDE SEQUENCE [LARGE SCALE GENOMIC DNA]</scope>
    <source>
        <strain evidence="3">cv. Pinot noir / PN40024</strain>
        <tissue evidence="2">Leaf</tissue>
    </source>
</reference>
<proteinExistence type="predicted"/>
<dbReference type="EMBL" id="CP126654">
    <property type="protein sequence ID" value="WJZ91673.1"/>
    <property type="molecule type" value="Genomic_DNA"/>
</dbReference>
<dbReference type="Gene3D" id="3.40.50.1820">
    <property type="entry name" value="alpha/beta hydrolase"/>
    <property type="match status" value="1"/>
</dbReference>